<dbReference type="EC" id="5.3.1.9" evidence="7"/>
<feature type="active site" description="Proton donor" evidence="7">
    <location>
        <position position="407"/>
    </location>
</feature>
<dbReference type="HAMAP" id="MF_00473">
    <property type="entry name" value="G6P_isomerase"/>
    <property type="match status" value="1"/>
</dbReference>
<dbReference type="EMBL" id="FXTG01000001">
    <property type="protein sequence ID" value="SMO46825.1"/>
    <property type="molecule type" value="Genomic_DNA"/>
</dbReference>
<dbReference type="CDD" id="cd05015">
    <property type="entry name" value="SIS_PGI_1"/>
    <property type="match status" value="1"/>
</dbReference>
<comment type="similarity">
    <text evidence="2 7 8">Belongs to the GPI family.</text>
</comment>
<comment type="pathway">
    <text evidence="1 7 8">Carbohydrate degradation; glycolysis; D-glyceraldehyde 3-phosphate and glycerone phosphate from D-glucose: step 2/4.</text>
</comment>
<dbReference type="GO" id="GO:0016853">
    <property type="term" value="F:isomerase activity"/>
    <property type="evidence" value="ECO:0007669"/>
    <property type="project" value="UniProtKB-KW"/>
</dbReference>
<evidence type="ECO:0000313" key="9">
    <source>
        <dbReference type="EMBL" id="SMO46825.1"/>
    </source>
</evidence>
<protein>
    <recommendedName>
        <fullName evidence="7">Glucose-6-phosphate isomerase</fullName>
        <shortName evidence="7">GPI</shortName>
        <ecNumber evidence="7">5.3.1.9</ecNumber>
    </recommendedName>
    <alternativeName>
        <fullName evidence="7">Phosphoglucose isomerase</fullName>
        <shortName evidence="7">PGI</shortName>
    </alternativeName>
    <alternativeName>
        <fullName evidence="7">Phosphohexose isomerase</fullName>
        <shortName evidence="7">PHI</shortName>
    </alternativeName>
</protein>
<keyword evidence="7" id="KW-0963">Cytoplasm</keyword>
<feature type="active site" evidence="7">
    <location>
        <position position="438"/>
    </location>
</feature>
<dbReference type="Gene3D" id="1.10.1390.10">
    <property type="match status" value="1"/>
</dbReference>
<proteinExistence type="inferred from homology"/>
<evidence type="ECO:0000313" key="10">
    <source>
        <dbReference type="Proteomes" id="UP000315460"/>
    </source>
</evidence>
<dbReference type="SUPFAM" id="SSF53697">
    <property type="entry name" value="SIS domain"/>
    <property type="match status" value="1"/>
</dbReference>
<evidence type="ECO:0000256" key="2">
    <source>
        <dbReference type="ARBA" id="ARBA00006604"/>
    </source>
</evidence>
<dbReference type="NCBIfam" id="NF001211">
    <property type="entry name" value="PRK00179.1"/>
    <property type="match status" value="1"/>
</dbReference>
<dbReference type="InterPro" id="IPR023096">
    <property type="entry name" value="G6P_Isomerase_C"/>
</dbReference>
<dbReference type="PANTHER" id="PTHR11469:SF1">
    <property type="entry name" value="GLUCOSE-6-PHOSPHATE ISOMERASE"/>
    <property type="match status" value="1"/>
</dbReference>
<comment type="catalytic activity">
    <reaction evidence="6 7 8">
        <text>alpha-D-glucose 6-phosphate = beta-D-fructose 6-phosphate</text>
        <dbReference type="Rhea" id="RHEA:11816"/>
        <dbReference type="ChEBI" id="CHEBI:57634"/>
        <dbReference type="ChEBI" id="CHEBI:58225"/>
        <dbReference type="EC" id="5.3.1.9"/>
    </reaction>
</comment>
<reference evidence="9 10" key="1">
    <citation type="submission" date="2017-05" db="EMBL/GenBank/DDBJ databases">
        <authorList>
            <person name="Varghese N."/>
            <person name="Submissions S."/>
        </authorList>
    </citation>
    <scope>NUCLEOTIDE SEQUENCE [LARGE SCALE GENOMIC DNA]</scope>
    <source>
        <strain evidence="9 10">DSM 45139</strain>
    </source>
</reference>
<dbReference type="InterPro" id="IPR035476">
    <property type="entry name" value="SIS_PGI_1"/>
</dbReference>
<evidence type="ECO:0000256" key="7">
    <source>
        <dbReference type="HAMAP-Rule" id="MF_00473"/>
    </source>
</evidence>
<comment type="caution">
    <text evidence="9">The sequence shown here is derived from an EMBL/GenBank/DDBJ whole genome shotgun (WGS) entry which is preliminary data.</text>
</comment>
<evidence type="ECO:0000256" key="5">
    <source>
        <dbReference type="ARBA" id="ARBA00023235"/>
    </source>
</evidence>
<keyword evidence="4 7" id="KW-0324">Glycolysis</keyword>
<dbReference type="Pfam" id="PF00342">
    <property type="entry name" value="PGI"/>
    <property type="match status" value="1"/>
</dbReference>
<dbReference type="PROSITE" id="PS00174">
    <property type="entry name" value="P_GLUCOSE_ISOMERASE_2"/>
    <property type="match status" value="1"/>
</dbReference>
<dbReference type="InterPro" id="IPR035482">
    <property type="entry name" value="SIS_PGI_2"/>
</dbReference>
<comment type="subcellular location">
    <subcellularLocation>
        <location evidence="7">Cytoplasm</location>
    </subcellularLocation>
</comment>
<organism evidence="9 10">
    <name type="scientific">Dietzia kunjamensis subsp. schimae</name>
    <dbReference type="NCBI Taxonomy" id="498198"/>
    <lineage>
        <taxon>Bacteria</taxon>
        <taxon>Bacillati</taxon>
        <taxon>Actinomycetota</taxon>
        <taxon>Actinomycetes</taxon>
        <taxon>Mycobacteriales</taxon>
        <taxon>Dietziaceae</taxon>
        <taxon>Dietzia</taxon>
    </lineage>
</organism>
<evidence type="ECO:0000256" key="1">
    <source>
        <dbReference type="ARBA" id="ARBA00004926"/>
    </source>
</evidence>
<dbReference type="PROSITE" id="PS51463">
    <property type="entry name" value="P_GLUCOSE_ISOMERASE_3"/>
    <property type="match status" value="1"/>
</dbReference>
<evidence type="ECO:0000256" key="6">
    <source>
        <dbReference type="ARBA" id="ARBA00029321"/>
    </source>
</evidence>
<dbReference type="Proteomes" id="UP000315460">
    <property type="component" value="Unassembled WGS sequence"/>
</dbReference>
<dbReference type="InterPro" id="IPR001672">
    <property type="entry name" value="G6P_Isomerase"/>
</dbReference>
<keyword evidence="3 7" id="KW-0312">Gluconeogenesis</keyword>
<dbReference type="PRINTS" id="PR00662">
    <property type="entry name" value="G6PISOMERASE"/>
</dbReference>
<evidence type="ECO:0000256" key="3">
    <source>
        <dbReference type="ARBA" id="ARBA00022432"/>
    </source>
</evidence>
<evidence type="ECO:0000256" key="8">
    <source>
        <dbReference type="RuleBase" id="RU000612"/>
    </source>
</evidence>
<dbReference type="Gene3D" id="3.40.50.10490">
    <property type="entry name" value="Glucose-6-phosphate isomerase like protein, domain 1"/>
    <property type="match status" value="2"/>
</dbReference>
<keyword evidence="5 7" id="KW-0413">Isomerase</keyword>
<sequence length="606" mass="65066">MGPQLIGRDSGELGHPELDEALDLAGDGGFGRNSGGHIAGTARGPRLFPVSLEAMTDISTTKQWAAVENLVPSIGEVSLRDLFDVDPERGRRMSVTAGDLHVDLAKHLVTDEILSALLELTHAARLPAQRAAMFRGDRINTTEDRAVLHTALRLPPDAELVVDDRNVVADVHAVLTRMADFSDRVRSGEWTGHTGERIDTVLNIGIGGSDLGPVMVDSALRQFRTAGISARYVSNVDPADLSATLAEINPATTLVVVASKTFTTQETMANAHAARRHFVEALGSDDAIASHFVAVSTAAEKVADFGIAAANMFEFWDWVGGRYSVSSAIGLSVMITVGPPAFIELLEGFHTMDEHFATESPEHNAPVLMALLGIWYTCFLGSQSKAVIPYAQDLRRFPAYLQQLTMESLGKSVRLDGSDVTYPTGEVYWGEPGTNGQHAFFQLLHQGTQLVPIDFIGIARPGTDLDAHPTDGSDAVSMHDLLMANLFAQSRVLAFGKTEEEVLADGVDPTLAPHKVMPGNRPSTTILAPSLSPGVLGQLIALYEHIVFTQAAVLGINAFDQWGVELGKAQAGELLGALTADTHPDPTFDSSTDSLVEIYREARGRR</sequence>
<keyword evidence="10" id="KW-1185">Reference proteome</keyword>
<comment type="pathway">
    <text evidence="7">Carbohydrate biosynthesis; gluconeogenesis.</text>
</comment>
<evidence type="ECO:0000256" key="4">
    <source>
        <dbReference type="ARBA" id="ARBA00023152"/>
    </source>
</evidence>
<gene>
    <name evidence="7" type="primary">pgi</name>
    <name evidence="9" type="ORF">SAMN06265174_101750</name>
</gene>
<feature type="active site" evidence="7">
    <location>
        <position position="568"/>
    </location>
</feature>
<dbReference type="PANTHER" id="PTHR11469">
    <property type="entry name" value="GLUCOSE-6-PHOSPHATE ISOMERASE"/>
    <property type="match status" value="1"/>
</dbReference>
<dbReference type="InterPro" id="IPR046348">
    <property type="entry name" value="SIS_dom_sf"/>
</dbReference>
<comment type="function">
    <text evidence="7">Catalyzes the reversible isomerization of glucose-6-phosphate to fructose-6-phosphate.</text>
</comment>
<dbReference type="PROSITE" id="PS00765">
    <property type="entry name" value="P_GLUCOSE_ISOMERASE_1"/>
    <property type="match status" value="1"/>
</dbReference>
<dbReference type="CDD" id="cd05016">
    <property type="entry name" value="SIS_PGI_2"/>
    <property type="match status" value="1"/>
</dbReference>
<accession>A0ABY1N078</accession>
<dbReference type="InterPro" id="IPR018189">
    <property type="entry name" value="Phosphoglucose_isomerase_CS"/>
</dbReference>
<name>A0ABY1N078_9ACTN</name>